<dbReference type="Proteomes" id="UP001472677">
    <property type="component" value="Unassembled WGS sequence"/>
</dbReference>
<organism evidence="2 3">
    <name type="scientific">Hibiscus sabdariffa</name>
    <name type="common">roselle</name>
    <dbReference type="NCBI Taxonomy" id="183260"/>
    <lineage>
        <taxon>Eukaryota</taxon>
        <taxon>Viridiplantae</taxon>
        <taxon>Streptophyta</taxon>
        <taxon>Embryophyta</taxon>
        <taxon>Tracheophyta</taxon>
        <taxon>Spermatophyta</taxon>
        <taxon>Magnoliopsida</taxon>
        <taxon>eudicotyledons</taxon>
        <taxon>Gunneridae</taxon>
        <taxon>Pentapetalae</taxon>
        <taxon>rosids</taxon>
        <taxon>malvids</taxon>
        <taxon>Malvales</taxon>
        <taxon>Malvaceae</taxon>
        <taxon>Malvoideae</taxon>
        <taxon>Hibiscus</taxon>
    </lineage>
</organism>
<protein>
    <submittedName>
        <fullName evidence="2">Uncharacterized protein</fullName>
    </submittedName>
</protein>
<proteinExistence type="predicted"/>
<reference evidence="2 3" key="1">
    <citation type="journal article" date="2024" name="G3 (Bethesda)">
        <title>Genome assembly of Hibiscus sabdariffa L. provides insights into metabolisms of medicinal natural products.</title>
        <authorList>
            <person name="Kim T."/>
        </authorList>
    </citation>
    <scope>NUCLEOTIDE SEQUENCE [LARGE SCALE GENOMIC DNA]</scope>
    <source>
        <strain evidence="2">TK-2024</strain>
        <tissue evidence="2">Old leaves</tissue>
    </source>
</reference>
<dbReference type="PANTHER" id="PTHR24030">
    <property type="entry name" value="PROTEIN CMSS1"/>
    <property type="match status" value="1"/>
</dbReference>
<evidence type="ECO:0000256" key="1">
    <source>
        <dbReference type="SAM" id="MobiDB-lite"/>
    </source>
</evidence>
<keyword evidence="3" id="KW-1185">Reference proteome</keyword>
<dbReference type="PANTHER" id="PTHR24030:SF0">
    <property type="entry name" value="PROTEIN CMSS1"/>
    <property type="match status" value="1"/>
</dbReference>
<evidence type="ECO:0000313" key="2">
    <source>
        <dbReference type="EMBL" id="KAK8519589.1"/>
    </source>
</evidence>
<evidence type="ECO:0000313" key="3">
    <source>
        <dbReference type="Proteomes" id="UP001472677"/>
    </source>
</evidence>
<gene>
    <name evidence="2" type="ORF">V6N12_025622</name>
</gene>
<comment type="caution">
    <text evidence="2">The sequence shown here is derived from an EMBL/GenBank/DDBJ whole genome shotgun (WGS) entry which is preliminary data.</text>
</comment>
<sequence>MGSAKPGNKQIPRLNPKPFGPSNPKFESKFKKKRASTTKTKNSSNRQNKTKSKTVTGNNKNPSMPMGSNSLLSNWNQLKELDQDVMKLEKHIKEAFGAEWKEELCEGKLIEAGTPAVLVVAPSALRSVELLRGMCSLTKECLKCLML</sequence>
<feature type="region of interest" description="Disordered" evidence="1">
    <location>
        <begin position="1"/>
        <end position="71"/>
    </location>
</feature>
<feature type="compositionally biased region" description="Polar residues" evidence="1">
    <location>
        <begin position="37"/>
        <end position="71"/>
    </location>
</feature>
<name>A0ABR2CJA7_9ROSI</name>
<accession>A0ABR2CJA7</accession>
<dbReference type="InterPro" id="IPR032704">
    <property type="entry name" value="Cms1"/>
</dbReference>
<dbReference type="EMBL" id="JBBPBM010000051">
    <property type="protein sequence ID" value="KAK8519589.1"/>
    <property type="molecule type" value="Genomic_DNA"/>
</dbReference>